<dbReference type="Gene3D" id="3.90.660.20">
    <property type="entry name" value="Protoporphyrinogen oxidase, mitochondrial, domain 2"/>
    <property type="match status" value="1"/>
</dbReference>
<dbReference type="PRINTS" id="PR00419">
    <property type="entry name" value="ADXRDTASE"/>
</dbReference>
<sequence>MSDTKVLVVGGGPAGAAAAYRLTEKGFAVTLLERADRLGGRIRSERADDSHYEAGAHFFTNFYPRTLKLIDEVGLSGKKAELANEVFIVRDGRPHDLRSVRTAIGAQLLSPGAKGRLVAETLRMLRHWRQLDPGDIVQAAVLDRGSVAELFRQGPGRELLDYVFQPALNSFLYWSPERTSAAVVPVLIKAAMMLRGMYTLRDGYSELVERAAGRAEVLLGRDVVSISGGPGGCVVRARDRGGAVTEFEADGVVCAIPATGVGKLFGDELGDRRAFLDQVRYSSSVSAILGVRNDGSARNSAVLYPSREEGVLAAMTTTSMRGEQPLSTSVIKVHAGGPVARRLSAQTDDVVASELQRAAGVTVGPGQLRFCQVFRWSEALPEFDPGYFLRLREFERHTTMDGRVVFAGDYLGGPFVEGAIGSAERAVDRLAAQLTARPN</sequence>
<evidence type="ECO:0000313" key="3">
    <source>
        <dbReference type="Proteomes" id="UP000622245"/>
    </source>
</evidence>
<dbReference type="SUPFAM" id="SSF51905">
    <property type="entry name" value="FAD/NAD(P)-binding domain"/>
    <property type="match status" value="1"/>
</dbReference>
<dbReference type="Gene3D" id="1.10.3110.10">
    <property type="entry name" value="protoporphyrinogen ix oxidase, domain 3"/>
    <property type="match status" value="1"/>
</dbReference>
<dbReference type="EMBL" id="JAEVHL010000223">
    <property type="protein sequence ID" value="MBM0278975.1"/>
    <property type="molecule type" value="Genomic_DNA"/>
</dbReference>
<comment type="caution">
    <text evidence="2">The sequence shown here is derived from an EMBL/GenBank/DDBJ whole genome shotgun (WGS) entry which is preliminary data.</text>
</comment>
<organism evidence="2 3">
    <name type="scientific">Micromonospora tarensis</name>
    <dbReference type="NCBI Taxonomy" id="2806100"/>
    <lineage>
        <taxon>Bacteria</taxon>
        <taxon>Bacillati</taxon>
        <taxon>Actinomycetota</taxon>
        <taxon>Actinomycetes</taxon>
        <taxon>Micromonosporales</taxon>
        <taxon>Micromonosporaceae</taxon>
        <taxon>Micromonospora</taxon>
    </lineage>
</organism>
<dbReference type="Gene3D" id="3.50.50.60">
    <property type="entry name" value="FAD/NAD(P)-binding domain"/>
    <property type="match status" value="1"/>
</dbReference>
<proteinExistence type="predicted"/>
<accession>A0ABS1YNG1</accession>
<gene>
    <name evidence="2" type="ORF">JM949_28685</name>
</gene>
<protein>
    <submittedName>
        <fullName evidence="2">FAD-dependent oxidoreductase</fullName>
    </submittedName>
</protein>
<dbReference type="InterPro" id="IPR002937">
    <property type="entry name" value="Amino_oxidase"/>
</dbReference>
<dbReference type="Pfam" id="PF01593">
    <property type="entry name" value="Amino_oxidase"/>
    <property type="match status" value="1"/>
</dbReference>
<name>A0ABS1YNG1_9ACTN</name>
<keyword evidence="3" id="KW-1185">Reference proteome</keyword>
<dbReference type="PANTHER" id="PTHR42923">
    <property type="entry name" value="PROTOPORPHYRINOGEN OXIDASE"/>
    <property type="match status" value="1"/>
</dbReference>
<dbReference type="RefSeq" id="WP_203151300.1">
    <property type="nucleotide sequence ID" value="NZ_JAEVHL010000223.1"/>
</dbReference>
<dbReference type="PANTHER" id="PTHR42923:SF3">
    <property type="entry name" value="PROTOPORPHYRINOGEN OXIDASE"/>
    <property type="match status" value="1"/>
</dbReference>
<evidence type="ECO:0000313" key="2">
    <source>
        <dbReference type="EMBL" id="MBM0278975.1"/>
    </source>
</evidence>
<evidence type="ECO:0000259" key="1">
    <source>
        <dbReference type="Pfam" id="PF01593"/>
    </source>
</evidence>
<feature type="domain" description="Amine oxidase" evidence="1">
    <location>
        <begin position="14"/>
        <end position="430"/>
    </location>
</feature>
<dbReference type="Proteomes" id="UP000622245">
    <property type="component" value="Unassembled WGS sequence"/>
</dbReference>
<reference evidence="2 3" key="1">
    <citation type="submission" date="2021-01" db="EMBL/GenBank/DDBJ databases">
        <title>Draft genome sequence of Micromonospora sp. strain STR1s_6.</title>
        <authorList>
            <person name="Karlyshev A."/>
            <person name="Jawad R."/>
        </authorList>
    </citation>
    <scope>NUCLEOTIDE SEQUENCE [LARGE SCALE GENOMIC DNA]</scope>
    <source>
        <strain evidence="2 3">STR1S-6</strain>
    </source>
</reference>
<dbReference type="InterPro" id="IPR036188">
    <property type="entry name" value="FAD/NAD-bd_sf"/>
</dbReference>
<dbReference type="InterPro" id="IPR050464">
    <property type="entry name" value="Zeta_carotene_desat/Oxidored"/>
</dbReference>